<accession>A0ACB9F9U2</accession>
<dbReference type="EMBL" id="CM042011">
    <property type="protein sequence ID" value="KAI3767668.1"/>
    <property type="molecule type" value="Genomic_DNA"/>
</dbReference>
<protein>
    <submittedName>
        <fullName evidence="1">Uncharacterized protein</fullName>
    </submittedName>
</protein>
<organism evidence="1 2">
    <name type="scientific">Cichorium intybus</name>
    <name type="common">Chicory</name>
    <dbReference type="NCBI Taxonomy" id="13427"/>
    <lineage>
        <taxon>Eukaryota</taxon>
        <taxon>Viridiplantae</taxon>
        <taxon>Streptophyta</taxon>
        <taxon>Embryophyta</taxon>
        <taxon>Tracheophyta</taxon>
        <taxon>Spermatophyta</taxon>
        <taxon>Magnoliopsida</taxon>
        <taxon>eudicotyledons</taxon>
        <taxon>Gunneridae</taxon>
        <taxon>Pentapetalae</taxon>
        <taxon>asterids</taxon>
        <taxon>campanulids</taxon>
        <taxon>Asterales</taxon>
        <taxon>Asteraceae</taxon>
        <taxon>Cichorioideae</taxon>
        <taxon>Cichorieae</taxon>
        <taxon>Cichoriinae</taxon>
        <taxon>Cichorium</taxon>
    </lineage>
</organism>
<evidence type="ECO:0000313" key="2">
    <source>
        <dbReference type="Proteomes" id="UP001055811"/>
    </source>
</evidence>
<evidence type="ECO:0000313" key="1">
    <source>
        <dbReference type="EMBL" id="KAI3767668.1"/>
    </source>
</evidence>
<reference evidence="2" key="1">
    <citation type="journal article" date="2022" name="Mol. Ecol. Resour.">
        <title>The genomes of chicory, endive, great burdock and yacon provide insights into Asteraceae palaeo-polyploidization history and plant inulin production.</title>
        <authorList>
            <person name="Fan W."/>
            <person name="Wang S."/>
            <person name="Wang H."/>
            <person name="Wang A."/>
            <person name="Jiang F."/>
            <person name="Liu H."/>
            <person name="Zhao H."/>
            <person name="Xu D."/>
            <person name="Zhang Y."/>
        </authorList>
    </citation>
    <scope>NUCLEOTIDE SEQUENCE [LARGE SCALE GENOMIC DNA]</scope>
    <source>
        <strain evidence="2">cv. Punajuju</strain>
    </source>
</reference>
<keyword evidence="2" id="KW-1185">Reference proteome</keyword>
<name>A0ACB9F9U2_CICIN</name>
<proteinExistence type="predicted"/>
<reference evidence="1 2" key="2">
    <citation type="journal article" date="2022" name="Mol. Ecol. Resour.">
        <title>The genomes of chicory, endive, great burdock and yacon provide insights into Asteraceae paleo-polyploidization history and plant inulin production.</title>
        <authorList>
            <person name="Fan W."/>
            <person name="Wang S."/>
            <person name="Wang H."/>
            <person name="Wang A."/>
            <person name="Jiang F."/>
            <person name="Liu H."/>
            <person name="Zhao H."/>
            <person name="Xu D."/>
            <person name="Zhang Y."/>
        </authorList>
    </citation>
    <scope>NUCLEOTIDE SEQUENCE [LARGE SCALE GENOMIC DNA]</scope>
    <source>
        <strain evidence="2">cv. Punajuju</strain>
        <tissue evidence="1">Leaves</tissue>
    </source>
</reference>
<comment type="caution">
    <text evidence="1">The sequence shown here is derived from an EMBL/GenBank/DDBJ whole genome shotgun (WGS) entry which is preliminary data.</text>
</comment>
<sequence length="140" mass="16501">MRIRVQCNLMMQEYNLMMQVKDLNPARKKRISYKNLYNFLKNEPMVPFVSMNEDHGGLYLSQYLHCFCSPMQLIIRQYYPLLNYNNHVIFLVGPGYFIHEGVRLPLQYLQAAIKGKDVLDMSRTDEHDCSNGVKAKYQLS</sequence>
<dbReference type="Proteomes" id="UP001055811">
    <property type="component" value="Linkage Group LG03"/>
</dbReference>
<gene>
    <name evidence="1" type="ORF">L2E82_17987</name>
</gene>